<name>A0A193GKC8_9BORD</name>
<dbReference type="Pfam" id="PF13439">
    <property type="entry name" value="Glyco_transf_4"/>
    <property type="match status" value="1"/>
</dbReference>
<dbReference type="Proteomes" id="UP000091926">
    <property type="component" value="Chromosome"/>
</dbReference>
<dbReference type="CDD" id="cd03814">
    <property type="entry name" value="GT4-like"/>
    <property type="match status" value="1"/>
</dbReference>
<gene>
    <name evidence="2" type="ORF">BAU07_24610</name>
</gene>
<keyword evidence="2" id="KW-0808">Transferase</keyword>
<dbReference type="PANTHER" id="PTHR45947">
    <property type="entry name" value="SULFOQUINOVOSYL TRANSFERASE SQD2"/>
    <property type="match status" value="1"/>
</dbReference>
<dbReference type="RefSeq" id="WP_066663713.1">
    <property type="nucleotide sequence ID" value="NZ_CBCSCL010000003.1"/>
</dbReference>
<keyword evidence="2" id="KW-0328">Glycosyltransferase</keyword>
<dbReference type="GO" id="GO:0016757">
    <property type="term" value="F:glycosyltransferase activity"/>
    <property type="evidence" value="ECO:0007669"/>
    <property type="project" value="UniProtKB-KW"/>
</dbReference>
<dbReference type="KEGG" id="bfz:BAU07_24610"/>
<reference evidence="2 3" key="1">
    <citation type="submission" date="2016-06" db="EMBL/GenBank/DDBJ databases">
        <title>Complete genome sequences of Bordetella bronchialis and Bordetella flabilis.</title>
        <authorList>
            <person name="LiPuma J.J."/>
            <person name="Spilker T."/>
        </authorList>
    </citation>
    <scope>NUCLEOTIDE SEQUENCE [LARGE SCALE GENOMIC DNA]</scope>
    <source>
        <strain evidence="2 3">AU10664</strain>
    </source>
</reference>
<keyword evidence="3" id="KW-1185">Reference proteome</keyword>
<accession>A0A193GKC8</accession>
<dbReference type="OrthoDB" id="9802525at2"/>
<feature type="domain" description="Glycosyltransferase subfamily 4-like N-terminal" evidence="1">
    <location>
        <begin position="14"/>
        <end position="166"/>
    </location>
</feature>
<evidence type="ECO:0000313" key="2">
    <source>
        <dbReference type="EMBL" id="ANN79871.1"/>
    </source>
</evidence>
<dbReference type="PANTHER" id="PTHR45947:SF3">
    <property type="entry name" value="SULFOQUINOVOSYL TRANSFERASE SQD2"/>
    <property type="match status" value="1"/>
</dbReference>
<evidence type="ECO:0000313" key="3">
    <source>
        <dbReference type="Proteomes" id="UP000091926"/>
    </source>
</evidence>
<sequence>MLIALVTDAWHPQVNGVVRTWTTMRQILSGWGHELIVISPEGSRTVPAPSEPDLRLCIQPARQLRRLLGDVVPDALHIATEGPLGLAARRMALRRGWRFTTSFHTMFPDYLQARMGIPAYLPWRYMQWFHRPSQRVLVPTPTVRDTVARHGLKNLQVWSRGVDATRFAPGPRDAFGDLPRPIFLSVGRVAREKNLDAFLSLDLPGSKVVVGSGPDEQRLRRKFPNALYTGMQSDYALPKYYASADAFVFPSLTDTFGLVMLEAMACGTPVAAFRTDAPMAVIEDGATGFLRDDLGQACLEALTLDRDVVRQHALTRTWDAIASDLLSALVPLTAATRYNIAHA</sequence>
<evidence type="ECO:0000259" key="1">
    <source>
        <dbReference type="Pfam" id="PF13439"/>
    </source>
</evidence>
<dbReference type="Gene3D" id="3.40.50.2000">
    <property type="entry name" value="Glycogen Phosphorylase B"/>
    <property type="match status" value="2"/>
</dbReference>
<protein>
    <submittedName>
        <fullName evidence="2">Alpha-mannosyltransferase</fullName>
    </submittedName>
</protein>
<dbReference type="EMBL" id="CP016172">
    <property type="protein sequence ID" value="ANN79871.1"/>
    <property type="molecule type" value="Genomic_DNA"/>
</dbReference>
<organism evidence="2 3">
    <name type="scientific">Bordetella flabilis</name>
    <dbReference type="NCBI Taxonomy" id="463014"/>
    <lineage>
        <taxon>Bacteria</taxon>
        <taxon>Pseudomonadati</taxon>
        <taxon>Pseudomonadota</taxon>
        <taxon>Betaproteobacteria</taxon>
        <taxon>Burkholderiales</taxon>
        <taxon>Alcaligenaceae</taxon>
        <taxon>Bordetella</taxon>
    </lineage>
</organism>
<dbReference type="AlphaFoldDB" id="A0A193GKC8"/>
<dbReference type="InterPro" id="IPR050194">
    <property type="entry name" value="Glycosyltransferase_grp1"/>
</dbReference>
<proteinExistence type="predicted"/>
<dbReference type="Pfam" id="PF13692">
    <property type="entry name" value="Glyco_trans_1_4"/>
    <property type="match status" value="1"/>
</dbReference>
<dbReference type="STRING" id="463014.BAU07_24610"/>
<dbReference type="InterPro" id="IPR028098">
    <property type="entry name" value="Glyco_trans_4-like_N"/>
</dbReference>
<dbReference type="SUPFAM" id="SSF53756">
    <property type="entry name" value="UDP-Glycosyltransferase/glycogen phosphorylase"/>
    <property type="match status" value="1"/>
</dbReference>